<name>A0ABR0YHQ3_HUSHU</name>
<accession>A0ABR0YHQ3</accession>
<dbReference type="EMBL" id="JAHFZB010000030">
    <property type="protein sequence ID" value="KAK6471946.1"/>
    <property type="molecule type" value="Genomic_DNA"/>
</dbReference>
<gene>
    <name evidence="2" type="ORF">HHUSO_G28941</name>
</gene>
<dbReference type="Pfam" id="PF00078">
    <property type="entry name" value="RVT_1"/>
    <property type="match status" value="1"/>
</dbReference>
<dbReference type="Pfam" id="PF13966">
    <property type="entry name" value="zf-RVT"/>
    <property type="match status" value="1"/>
</dbReference>
<feature type="domain" description="Reverse transcriptase" evidence="1">
    <location>
        <begin position="1"/>
        <end position="141"/>
    </location>
</feature>
<comment type="caution">
    <text evidence="2">The sequence shown here is derived from an EMBL/GenBank/DDBJ whole genome shotgun (WGS) entry which is preliminary data.</text>
</comment>
<keyword evidence="3" id="KW-1185">Reference proteome</keyword>
<dbReference type="InterPro" id="IPR026960">
    <property type="entry name" value="RVT-Znf"/>
</dbReference>
<protein>
    <recommendedName>
        <fullName evidence="1">Reverse transcriptase domain-containing protein</fullName>
    </recommendedName>
</protein>
<evidence type="ECO:0000313" key="3">
    <source>
        <dbReference type="Proteomes" id="UP001369086"/>
    </source>
</evidence>
<dbReference type="PANTHER" id="PTHR33116:SF78">
    <property type="entry name" value="OS12G0587133 PROTEIN"/>
    <property type="match status" value="1"/>
</dbReference>
<dbReference type="SUPFAM" id="SSF56672">
    <property type="entry name" value="DNA/RNA polymerases"/>
    <property type="match status" value="1"/>
</dbReference>
<dbReference type="InterPro" id="IPR000477">
    <property type="entry name" value="RT_dom"/>
</dbReference>
<dbReference type="Proteomes" id="UP001369086">
    <property type="component" value="Unassembled WGS sequence"/>
</dbReference>
<dbReference type="InterPro" id="IPR043502">
    <property type="entry name" value="DNA/RNA_pol_sf"/>
</dbReference>
<dbReference type="PROSITE" id="PS50878">
    <property type="entry name" value="RT_POL"/>
    <property type="match status" value="1"/>
</dbReference>
<sequence length="518" mass="59880">MLFQEVRGRVVVNGLLSPTFQVNSGVRQGCPLSPLLYIFALEPVLAKIGKSKQITGVIIPGSGQQEVKLVAYMDDVTLMCRDNYSVHKALDIMRLFGRASGSKINTEKSHAMCMGEWEGKEEIERVLIVEEEGVKILGVVFDREINGIKNWVEVLRKLKIKTEYWKLRNLTLEGKLLIVKMILMPILLYVARVFPPNLVTSRTIIRHLFQFFWGGRFEKVKRETVMVQRNQGGKGFPNVIYVLWVYFVCYTINAALEMNKKYSFFARFYFGQSLRKMGLMKLTHTVPYSDEMPFLYRKTMSFIVQNSLCEKMQGNWSAKELIKKKEISGKLCRVGLLNDSASETIWENVNYSRLNNRQKDLAWLSAHGRLPCKEHLYKKHMVKSDKCVKNGCTAAETIQHVFFECVYAKECWKRVARLSKKFVRDQDMCVNLILYGPKKGIKTNASEKGWIIINCVKEALWIVRNRNVYNLKIEITVDDFCKIVIVKIRDYVWLDMVALGKAVALKKWKINSLGDLFL</sequence>
<evidence type="ECO:0000259" key="1">
    <source>
        <dbReference type="PROSITE" id="PS50878"/>
    </source>
</evidence>
<reference evidence="2 3" key="1">
    <citation type="submission" date="2021-05" db="EMBL/GenBank/DDBJ databases">
        <authorList>
            <person name="Zahm M."/>
            <person name="Klopp C."/>
            <person name="Cabau C."/>
            <person name="Kuhl H."/>
            <person name="Suciu R."/>
            <person name="Ciorpac M."/>
            <person name="Holostenco D."/>
            <person name="Gessner J."/>
            <person name="Wuertz S."/>
            <person name="Hohne C."/>
            <person name="Stock M."/>
            <person name="Gislard M."/>
            <person name="Lluch J."/>
            <person name="Milhes M."/>
            <person name="Lampietro C."/>
            <person name="Lopez Roques C."/>
            <person name="Donnadieu C."/>
            <person name="Du K."/>
            <person name="Schartl M."/>
            <person name="Guiguen Y."/>
        </authorList>
    </citation>
    <scope>NUCLEOTIDE SEQUENCE [LARGE SCALE GENOMIC DNA]</scope>
    <source>
        <strain evidence="2">Hh-F2</strain>
        <tissue evidence="2">Blood</tissue>
    </source>
</reference>
<evidence type="ECO:0000313" key="2">
    <source>
        <dbReference type="EMBL" id="KAK6471946.1"/>
    </source>
</evidence>
<organism evidence="2 3">
    <name type="scientific">Huso huso</name>
    <name type="common">Beluga</name>
    <name type="synonym">Acipenser huso</name>
    <dbReference type="NCBI Taxonomy" id="61971"/>
    <lineage>
        <taxon>Eukaryota</taxon>
        <taxon>Metazoa</taxon>
        <taxon>Chordata</taxon>
        <taxon>Craniata</taxon>
        <taxon>Vertebrata</taxon>
        <taxon>Euteleostomi</taxon>
        <taxon>Actinopterygii</taxon>
        <taxon>Chondrostei</taxon>
        <taxon>Acipenseriformes</taxon>
        <taxon>Acipenseridae</taxon>
        <taxon>Huso</taxon>
    </lineage>
</organism>
<dbReference type="PANTHER" id="PTHR33116">
    <property type="entry name" value="REVERSE TRANSCRIPTASE ZINC-BINDING DOMAIN-CONTAINING PROTEIN-RELATED-RELATED"/>
    <property type="match status" value="1"/>
</dbReference>
<proteinExistence type="predicted"/>